<dbReference type="RefSeq" id="WP_093918831.1">
    <property type="nucleotide sequence ID" value="NZ_FONW01000002.1"/>
</dbReference>
<dbReference type="STRING" id="655355.SAMN05216283_102150"/>
<dbReference type="AlphaFoldDB" id="A0A1I2EN59"/>
<dbReference type="CDD" id="cd02214">
    <property type="entry name" value="cupin_MJ1618"/>
    <property type="match status" value="1"/>
</dbReference>
<evidence type="ECO:0000313" key="2">
    <source>
        <dbReference type="EMBL" id="SFE93888.1"/>
    </source>
</evidence>
<gene>
    <name evidence="2" type="ORF">SAMN05216283_102150</name>
</gene>
<accession>A0A1I2EN59</accession>
<protein>
    <submittedName>
        <fullName evidence="2">Mannose-6-phosphate isomerase, cupin superfamily</fullName>
    </submittedName>
</protein>
<dbReference type="PANTHER" id="PTHR36114:SF1">
    <property type="entry name" value="16.7 KDA PROTEIN IN WHIE LOCUS"/>
    <property type="match status" value="1"/>
</dbReference>
<dbReference type="Gene3D" id="2.60.120.10">
    <property type="entry name" value="Jelly Rolls"/>
    <property type="match status" value="1"/>
</dbReference>
<dbReference type="PANTHER" id="PTHR36114">
    <property type="entry name" value="16.7 KDA PROTEIN IN WHIE LOCUS"/>
    <property type="match status" value="1"/>
</dbReference>
<dbReference type="EMBL" id="FONW01000002">
    <property type="protein sequence ID" value="SFE93888.1"/>
    <property type="molecule type" value="Genomic_DNA"/>
</dbReference>
<keyword evidence="3" id="KW-1185">Reference proteome</keyword>
<proteinExistence type="predicted"/>
<dbReference type="SUPFAM" id="SSF51182">
    <property type="entry name" value="RmlC-like cupins"/>
    <property type="match status" value="1"/>
</dbReference>
<dbReference type="InterPro" id="IPR052044">
    <property type="entry name" value="PKS_Associated_Protein"/>
</dbReference>
<dbReference type="Pfam" id="PF07883">
    <property type="entry name" value="Cupin_2"/>
    <property type="match status" value="1"/>
</dbReference>
<dbReference type="InterPro" id="IPR014710">
    <property type="entry name" value="RmlC-like_jellyroll"/>
</dbReference>
<evidence type="ECO:0000313" key="3">
    <source>
        <dbReference type="Proteomes" id="UP000198964"/>
    </source>
</evidence>
<dbReference type="InterPro" id="IPR013096">
    <property type="entry name" value="Cupin_2"/>
</dbReference>
<organism evidence="2 3">
    <name type="scientific">Sunxiuqinia elliptica</name>
    <dbReference type="NCBI Taxonomy" id="655355"/>
    <lineage>
        <taxon>Bacteria</taxon>
        <taxon>Pseudomonadati</taxon>
        <taxon>Bacteroidota</taxon>
        <taxon>Bacteroidia</taxon>
        <taxon>Marinilabiliales</taxon>
        <taxon>Prolixibacteraceae</taxon>
        <taxon>Sunxiuqinia</taxon>
    </lineage>
</organism>
<reference evidence="2 3" key="1">
    <citation type="submission" date="2016-10" db="EMBL/GenBank/DDBJ databases">
        <authorList>
            <person name="de Groot N.N."/>
        </authorList>
    </citation>
    <scope>NUCLEOTIDE SEQUENCE [LARGE SCALE GENOMIC DNA]</scope>
    <source>
        <strain evidence="2 3">CGMCC 1.9156</strain>
    </source>
</reference>
<feature type="domain" description="Cupin type-2" evidence="1">
    <location>
        <begin position="40"/>
        <end position="107"/>
    </location>
</feature>
<evidence type="ECO:0000259" key="1">
    <source>
        <dbReference type="Pfam" id="PF07883"/>
    </source>
</evidence>
<dbReference type="InterPro" id="IPR011051">
    <property type="entry name" value="RmlC_Cupin_sf"/>
</dbReference>
<dbReference type="GO" id="GO:0016853">
    <property type="term" value="F:isomerase activity"/>
    <property type="evidence" value="ECO:0007669"/>
    <property type="project" value="UniProtKB-KW"/>
</dbReference>
<dbReference type="Proteomes" id="UP000198964">
    <property type="component" value="Unassembled WGS sequence"/>
</dbReference>
<sequence>MHIKDLKDCEEFIAGDNTILRELLHPDKADLKLRYSLAHAVLNPGLSSQLHSLKTSEVYYILEGEGLMHIDQEKQMVYPGQAIYIPPHAKQYITNTGKTDLKFICIVDPAWRIEDEEVY</sequence>
<keyword evidence="2" id="KW-0413">Isomerase</keyword>
<name>A0A1I2EN59_9BACT</name>